<evidence type="ECO:0000256" key="4">
    <source>
        <dbReference type="ARBA" id="ARBA00023004"/>
    </source>
</evidence>
<dbReference type="GO" id="GO:0020037">
    <property type="term" value="F:heme binding"/>
    <property type="evidence" value="ECO:0007669"/>
    <property type="project" value="InterPro"/>
</dbReference>
<evidence type="ECO:0000313" key="6">
    <source>
        <dbReference type="Proteomes" id="UP000011135"/>
    </source>
</evidence>
<keyword evidence="2" id="KW-0349">Heme</keyword>
<comment type="caution">
    <text evidence="5">The sequence shown here is derived from an EMBL/GenBank/DDBJ whole genome shotgun (WGS) entry which is preliminary data.</text>
</comment>
<dbReference type="InterPro" id="IPR009050">
    <property type="entry name" value="Globin-like_sf"/>
</dbReference>
<evidence type="ECO:0000256" key="1">
    <source>
        <dbReference type="ARBA" id="ARBA00022448"/>
    </source>
</evidence>
<dbReference type="GO" id="GO:0019825">
    <property type="term" value="F:oxygen binding"/>
    <property type="evidence" value="ECO:0007669"/>
    <property type="project" value="InterPro"/>
</dbReference>
<proteinExistence type="predicted"/>
<keyword evidence="1" id="KW-0813">Transport</keyword>
<keyword evidence="3" id="KW-0479">Metal-binding</keyword>
<dbReference type="Proteomes" id="UP000011135">
    <property type="component" value="Unassembled WGS sequence"/>
</dbReference>
<dbReference type="Pfam" id="PF01152">
    <property type="entry name" value="Bac_globin"/>
    <property type="match status" value="1"/>
</dbReference>
<organism evidence="5 6">
    <name type="scientific">Fulvivirga imtechensis AK7</name>
    <dbReference type="NCBI Taxonomy" id="1237149"/>
    <lineage>
        <taxon>Bacteria</taxon>
        <taxon>Pseudomonadati</taxon>
        <taxon>Bacteroidota</taxon>
        <taxon>Cytophagia</taxon>
        <taxon>Cytophagales</taxon>
        <taxon>Fulvivirgaceae</taxon>
        <taxon>Fulvivirga</taxon>
    </lineage>
</organism>
<dbReference type="RefSeq" id="WP_009580905.1">
    <property type="nucleotide sequence ID" value="NZ_AMZN01000051.1"/>
</dbReference>
<dbReference type="CDD" id="cd08916">
    <property type="entry name" value="TrHb3_P"/>
    <property type="match status" value="1"/>
</dbReference>
<evidence type="ECO:0000256" key="3">
    <source>
        <dbReference type="ARBA" id="ARBA00022723"/>
    </source>
</evidence>
<evidence type="ECO:0000313" key="5">
    <source>
        <dbReference type="EMBL" id="ELR70548.1"/>
    </source>
</evidence>
<protein>
    <recommendedName>
        <fullName evidence="7">Hemoglobin</fullName>
    </recommendedName>
</protein>
<accession>L8JQP4</accession>
<sequence>MAVDIKGLAEIKILVDHFYLKVRHDDLLGPVFESRIRGHWHPHLQKMYTFWDSVLFASQTYKGSPFLKHYDLPVSDKHFTQWLHLFNQTIDEFFSGPKAEEAKNRAYLMSEMFQKKINAYRQSGSQPLL</sequence>
<dbReference type="OrthoDB" id="25954at2"/>
<dbReference type="AlphaFoldDB" id="L8JQP4"/>
<dbReference type="GO" id="GO:0046872">
    <property type="term" value="F:metal ion binding"/>
    <property type="evidence" value="ECO:0007669"/>
    <property type="project" value="UniProtKB-KW"/>
</dbReference>
<gene>
    <name evidence="5" type="ORF">C900_03529</name>
</gene>
<dbReference type="STRING" id="1237149.C900_03529"/>
<dbReference type="SUPFAM" id="SSF46458">
    <property type="entry name" value="Globin-like"/>
    <property type="match status" value="1"/>
</dbReference>
<reference evidence="5 6" key="1">
    <citation type="submission" date="2012-12" db="EMBL/GenBank/DDBJ databases">
        <title>Genome assembly of Fulvivirga imtechensis AK7.</title>
        <authorList>
            <person name="Nupur N."/>
            <person name="Khatri I."/>
            <person name="Kumar R."/>
            <person name="Subramanian S."/>
            <person name="Pinnaka A."/>
        </authorList>
    </citation>
    <scope>NUCLEOTIDE SEQUENCE [LARGE SCALE GENOMIC DNA]</scope>
    <source>
        <strain evidence="5 6">AK7</strain>
    </source>
</reference>
<dbReference type="EMBL" id="AMZN01000051">
    <property type="protein sequence ID" value="ELR70548.1"/>
    <property type="molecule type" value="Genomic_DNA"/>
</dbReference>
<keyword evidence="4" id="KW-0408">Iron</keyword>
<dbReference type="eggNOG" id="COG2346">
    <property type="taxonomic scope" value="Bacteria"/>
</dbReference>
<keyword evidence="6" id="KW-1185">Reference proteome</keyword>
<evidence type="ECO:0000256" key="2">
    <source>
        <dbReference type="ARBA" id="ARBA00022617"/>
    </source>
</evidence>
<name>L8JQP4_9BACT</name>
<evidence type="ECO:0008006" key="7">
    <source>
        <dbReference type="Google" id="ProtNLM"/>
    </source>
</evidence>
<dbReference type="Gene3D" id="1.10.490.10">
    <property type="entry name" value="Globins"/>
    <property type="match status" value="1"/>
</dbReference>
<dbReference type="InterPro" id="IPR012292">
    <property type="entry name" value="Globin/Proto"/>
</dbReference>
<dbReference type="InterPro" id="IPR001486">
    <property type="entry name" value="Hemoglobin_trunc"/>
</dbReference>